<dbReference type="Pfam" id="PF02080">
    <property type="entry name" value="TrkA_C"/>
    <property type="match status" value="2"/>
</dbReference>
<dbReference type="PANTHER" id="PTHR43833">
    <property type="entry name" value="POTASSIUM CHANNEL PROTEIN 2-RELATED-RELATED"/>
    <property type="match status" value="1"/>
</dbReference>
<keyword evidence="6" id="KW-0406">Ion transport</keyword>
<evidence type="ECO:0000256" key="1">
    <source>
        <dbReference type="ARBA" id="ARBA00017378"/>
    </source>
</evidence>
<dbReference type="GO" id="GO:0005886">
    <property type="term" value="C:plasma membrane"/>
    <property type="evidence" value="ECO:0007669"/>
    <property type="project" value="InterPro"/>
</dbReference>
<dbReference type="Pfam" id="PF02254">
    <property type="entry name" value="TrkA_N"/>
    <property type="match status" value="2"/>
</dbReference>
<evidence type="ECO:0000313" key="10">
    <source>
        <dbReference type="Proteomes" id="UP000245533"/>
    </source>
</evidence>
<dbReference type="NCBIfam" id="NF007039">
    <property type="entry name" value="PRK09496.3-2"/>
    <property type="match status" value="1"/>
</dbReference>
<evidence type="ECO:0000256" key="6">
    <source>
        <dbReference type="ARBA" id="ARBA00023065"/>
    </source>
</evidence>
<dbReference type="InterPro" id="IPR036721">
    <property type="entry name" value="RCK_C_sf"/>
</dbReference>
<evidence type="ECO:0000256" key="3">
    <source>
        <dbReference type="ARBA" id="ARBA00022538"/>
    </source>
</evidence>
<dbReference type="NCBIfam" id="NF007041">
    <property type="entry name" value="PRK09496.3-4"/>
    <property type="match status" value="1"/>
</dbReference>
<reference evidence="9 10" key="1">
    <citation type="submission" date="2018-05" db="EMBL/GenBank/DDBJ databases">
        <title>Rhodohalobacter halophilus gen. nov., sp. nov., a moderately halophilic member of the family Balneolaceae.</title>
        <authorList>
            <person name="Liu Z.-W."/>
        </authorList>
    </citation>
    <scope>NUCLEOTIDE SEQUENCE [LARGE SCALE GENOMIC DNA]</scope>
    <source>
        <strain evidence="9 10">8A47</strain>
    </source>
</reference>
<evidence type="ECO:0000256" key="2">
    <source>
        <dbReference type="ARBA" id="ARBA00022448"/>
    </source>
</evidence>
<keyword evidence="5" id="KW-0520">NAD</keyword>
<accession>A0A316TPI4</accession>
<gene>
    <name evidence="9" type="ORF">DDZ15_14175</name>
</gene>
<dbReference type="InterPro" id="IPR006037">
    <property type="entry name" value="RCK_C"/>
</dbReference>
<dbReference type="NCBIfam" id="NF007031">
    <property type="entry name" value="PRK09496.1-2"/>
    <property type="match status" value="1"/>
</dbReference>
<feature type="domain" description="RCK C-terminal" evidence="8">
    <location>
        <begin position="369"/>
        <end position="448"/>
    </location>
</feature>
<dbReference type="SUPFAM" id="SSF51735">
    <property type="entry name" value="NAD(P)-binding Rossmann-fold domains"/>
    <property type="match status" value="2"/>
</dbReference>
<keyword evidence="3" id="KW-0633">Potassium transport</keyword>
<dbReference type="PROSITE" id="PS51202">
    <property type="entry name" value="RCK_C"/>
    <property type="match status" value="2"/>
</dbReference>
<name>A0A316TPI4_9BACT</name>
<dbReference type="AlphaFoldDB" id="A0A316TPI4"/>
<dbReference type="InterPro" id="IPR006036">
    <property type="entry name" value="K_uptake_TrkA"/>
</dbReference>
<organism evidence="9 10">
    <name type="scientific">Rhodohalobacter mucosus</name>
    <dbReference type="NCBI Taxonomy" id="2079485"/>
    <lineage>
        <taxon>Bacteria</taxon>
        <taxon>Pseudomonadati</taxon>
        <taxon>Balneolota</taxon>
        <taxon>Balneolia</taxon>
        <taxon>Balneolales</taxon>
        <taxon>Balneolaceae</taxon>
        <taxon>Rhodohalobacter</taxon>
    </lineage>
</organism>
<dbReference type="PRINTS" id="PR00335">
    <property type="entry name" value="KUPTAKETRKA"/>
</dbReference>
<dbReference type="OrthoDB" id="9775180at2"/>
<dbReference type="NCBIfam" id="NF007032">
    <property type="entry name" value="PRK09496.1-4"/>
    <property type="match status" value="1"/>
</dbReference>
<evidence type="ECO:0000259" key="7">
    <source>
        <dbReference type="PROSITE" id="PS51201"/>
    </source>
</evidence>
<dbReference type="PROSITE" id="PS51201">
    <property type="entry name" value="RCK_N"/>
    <property type="match status" value="2"/>
</dbReference>
<sequence length="448" mass="48698">MKILIAGAGEVGFELAKVLSEEQQDVTVMDERQQCIQRVTENLDVLAVEGNATSPKSLVKAGARQTDLMVAVTSVDEVNIIASTMAKRLGVKTVIARVRNQELSQPDAPITPSELGIDVLIHPEESAANEIHQLIKRASATDVVSLADGKLQLVGVRVESGSEVVDQTLEELAADYDSLPFRVVAISRRGSTIIPRGDSRLMALDHVFIITRTDHVKRLTEATGHRDVKLRRVMIAGGSDVGRILAKKLSADKQKWDIKLIEPDKEAAEGIARNNQDILVLNGNPTDPNLLVVEGVQEMDAFISVTDDEESNIISCLMAKHLEVRKTVALVSKAQYVPLSQTIGIDAIVNVKAAASDEIHRQIRQGQMLTVKALHGIKAEIIEVVAGKNCGMLKKPIRDLQLPEGVVIGGILRNKSVEIATGNSVIRENDRVIILALPKAIKKVENLF</sequence>
<proteinExistence type="predicted"/>
<evidence type="ECO:0000256" key="4">
    <source>
        <dbReference type="ARBA" id="ARBA00022958"/>
    </source>
</evidence>
<keyword evidence="10" id="KW-1185">Reference proteome</keyword>
<dbReference type="Gene3D" id="3.40.50.720">
    <property type="entry name" value="NAD(P)-binding Rossmann-like Domain"/>
    <property type="match status" value="2"/>
</dbReference>
<keyword evidence="2" id="KW-0813">Transport</keyword>
<evidence type="ECO:0000313" key="9">
    <source>
        <dbReference type="EMBL" id="PWN05728.1"/>
    </source>
</evidence>
<evidence type="ECO:0000256" key="5">
    <source>
        <dbReference type="ARBA" id="ARBA00023027"/>
    </source>
</evidence>
<dbReference type="PANTHER" id="PTHR43833:SF5">
    <property type="entry name" value="TRK SYSTEM POTASSIUM UPTAKE PROTEIN TRKA"/>
    <property type="match status" value="1"/>
</dbReference>
<dbReference type="Proteomes" id="UP000245533">
    <property type="component" value="Unassembled WGS sequence"/>
</dbReference>
<feature type="domain" description="RCK N-terminal" evidence="7">
    <location>
        <begin position="230"/>
        <end position="349"/>
    </location>
</feature>
<dbReference type="InterPro" id="IPR036291">
    <property type="entry name" value="NAD(P)-bd_dom_sf"/>
</dbReference>
<dbReference type="SUPFAM" id="SSF116726">
    <property type="entry name" value="TrkA C-terminal domain-like"/>
    <property type="match status" value="2"/>
</dbReference>
<feature type="domain" description="RCK N-terminal" evidence="7">
    <location>
        <begin position="1"/>
        <end position="121"/>
    </location>
</feature>
<feature type="domain" description="RCK C-terminal" evidence="8">
    <location>
        <begin position="141"/>
        <end position="225"/>
    </location>
</feature>
<dbReference type="InterPro" id="IPR003148">
    <property type="entry name" value="RCK_N"/>
</dbReference>
<comment type="caution">
    <text evidence="9">The sequence shown here is derived from an EMBL/GenBank/DDBJ whole genome shotgun (WGS) entry which is preliminary data.</text>
</comment>
<dbReference type="InterPro" id="IPR050721">
    <property type="entry name" value="Trk_Ktr_HKT_K-transport"/>
</dbReference>
<protein>
    <recommendedName>
        <fullName evidence="1">Trk system potassium uptake protein TrkA</fullName>
    </recommendedName>
</protein>
<dbReference type="RefSeq" id="WP_109647755.1">
    <property type="nucleotide sequence ID" value="NZ_QGGB01000009.1"/>
</dbReference>
<evidence type="ECO:0000259" key="8">
    <source>
        <dbReference type="PROSITE" id="PS51202"/>
    </source>
</evidence>
<dbReference type="EMBL" id="QGGB01000009">
    <property type="protein sequence ID" value="PWN05728.1"/>
    <property type="molecule type" value="Genomic_DNA"/>
</dbReference>
<dbReference type="GO" id="GO:0015079">
    <property type="term" value="F:potassium ion transmembrane transporter activity"/>
    <property type="evidence" value="ECO:0007669"/>
    <property type="project" value="InterPro"/>
</dbReference>
<keyword evidence="4" id="KW-0630">Potassium</keyword>
<dbReference type="NCBIfam" id="NF007038">
    <property type="entry name" value="PRK09496.2-6"/>
    <property type="match status" value="1"/>
</dbReference>
<dbReference type="Gene3D" id="3.30.70.1450">
    <property type="entry name" value="Regulator of K+ conductance, C-terminal domain"/>
    <property type="match status" value="2"/>
</dbReference>